<keyword evidence="3 10" id="KW-0808">Transferase</keyword>
<keyword evidence="4" id="KW-0547">Nucleotide-binding</keyword>
<evidence type="ECO:0000256" key="8">
    <source>
        <dbReference type="ARBA" id="ARBA00023264"/>
    </source>
</evidence>
<evidence type="ECO:0000256" key="1">
    <source>
        <dbReference type="ARBA" id="ARBA00001946"/>
    </source>
</evidence>
<dbReference type="InterPro" id="IPR016064">
    <property type="entry name" value="NAD/diacylglycerol_kinase_sf"/>
</dbReference>
<proteinExistence type="inferred from homology"/>
<dbReference type="EC" id="2.7.1.-" evidence="10"/>
<name>A0A379DBL5_9FIRM</name>
<reference evidence="10 11" key="1">
    <citation type="submission" date="2018-06" db="EMBL/GenBank/DDBJ databases">
        <authorList>
            <consortium name="Pathogen Informatics"/>
            <person name="Doyle S."/>
        </authorList>
    </citation>
    <scope>NUCLEOTIDE SEQUENCE [LARGE SCALE GENOMIC DNA]</scope>
    <source>
        <strain evidence="10 11">NCTC11088</strain>
    </source>
</reference>
<evidence type="ECO:0000259" key="9">
    <source>
        <dbReference type="PROSITE" id="PS50146"/>
    </source>
</evidence>
<dbReference type="InterPro" id="IPR045540">
    <property type="entry name" value="YegS/DAGK_C"/>
</dbReference>
<evidence type="ECO:0000313" key="10">
    <source>
        <dbReference type="EMBL" id="SUB75259.1"/>
    </source>
</evidence>
<evidence type="ECO:0000256" key="6">
    <source>
        <dbReference type="ARBA" id="ARBA00022840"/>
    </source>
</evidence>
<dbReference type="PANTHER" id="PTHR12358:SF54">
    <property type="entry name" value="SPHINGOSINE KINASE RELATED PROTEIN"/>
    <property type="match status" value="1"/>
</dbReference>
<evidence type="ECO:0000256" key="3">
    <source>
        <dbReference type="ARBA" id="ARBA00022679"/>
    </source>
</evidence>
<dbReference type="Gene3D" id="2.60.200.40">
    <property type="match status" value="1"/>
</dbReference>
<dbReference type="Gene3D" id="3.40.50.10330">
    <property type="entry name" value="Probable inorganic polyphosphate/atp-NAD kinase, domain 1"/>
    <property type="match status" value="1"/>
</dbReference>
<dbReference type="InterPro" id="IPR050187">
    <property type="entry name" value="Lipid_Phosphate_FormReg"/>
</dbReference>
<keyword evidence="7" id="KW-0443">Lipid metabolism</keyword>
<comment type="cofactor">
    <cofactor evidence="1">
        <name>Mg(2+)</name>
        <dbReference type="ChEBI" id="CHEBI:18420"/>
    </cofactor>
</comment>
<feature type="domain" description="DAGKc" evidence="9">
    <location>
        <begin position="1"/>
        <end position="129"/>
    </location>
</feature>
<keyword evidence="7" id="KW-0594">Phospholipid biosynthesis</keyword>
<dbReference type="SUPFAM" id="SSF111331">
    <property type="entry name" value="NAD kinase/diacylglycerol kinase-like"/>
    <property type="match status" value="1"/>
</dbReference>
<dbReference type="PROSITE" id="PS50146">
    <property type="entry name" value="DAGK"/>
    <property type="match status" value="1"/>
</dbReference>
<accession>A0A379DBL5</accession>
<evidence type="ECO:0000256" key="4">
    <source>
        <dbReference type="ARBA" id="ARBA00022741"/>
    </source>
</evidence>
<evidence type="ECO:0000313" key="11">
    <source>
        <dbReference type="Proteomes" id="UP000254777"/>
    </source>
</evidence>
<sequence>MKTIFIISSKSRNEYADLKKEIISIYSKADLEFEIYTTENKNSIKEITRKYSDKECIIYVCGGDGSLNEAASELVNKKAALGLIPLGTANDFSKNFDYSKFSLDDTLNPVVKTCDIIQLNDMFCINILSFGLDTIALSNTYKVLEKFPFLKAKAYPFGILRSIFKPFALHLDIELNLRDGKIYKADDLFTLGAVCNGSYYGDGFNPSPNSRVDDGILEVVLVKKLNLINILKILPSYKKGLHLKYPQIDILEVESGTIKSNDTILSNVNGEIFETKQIDFKILKSAIKFVYLGGL</sequence>
<dbReference type="GO" id="GO:0008654">
    <property type="term" value="P:phospholipid biosynthetic process"/>
    <property type="evidence" value="ECO:0007669"/>
    <property type="project" value="UniProtKB-KW"/>
</dbReference>
<dbReference type="AlphaFoldDB" id="A0A379DBL5"/>
<gene>
    <name evidence="10" type="primary">bmrU</name>
    <name evidence="10" type="ORF">NCTC11088_01048</name>
</gene>
<dbReference type="Pfam" id="PF19279">
    <property type="entry name" value="YegS_C"/>
    <property type="match status" value="1"/>
</dbReference>
<evidence type="ECO:0000256" key="2">
    <source>
        <dbReference type="ARBA" id="ARBA00005983"/>
    </source>
</evidence>
<comment type="similarity">
    <text evidence="2">Belongs to the diacylglycerol/lipid kinase family.</text>
</comment>
<evidence type="ECO:0000256" key="7">
    <source>
        <dbReference type="ARBA" id="ARBA00023209"/>
    </source>
</evidence>
<keyword evidence="5 10" id="KW-0418">Kinase</keyword>
<keyword evidence="7" id="KW-0444">Lipid biosynthesis</keyword>
<dbReference type="InterPro" id="IPR001206">
    <property type="entry name" value="Diacylglycerol_kinase_cat_dom"/>
</dbReference>
<protein>
    <submittedName>
        <fullName evidence="10">Lipid kinase BmrU</fullName>
        <ecNumber evidence="10">2.7.1.-</ecNumber>
    </submittedName>
</protein>
<dbReference type="PANTHER" id="PTHR12358">
    <property type="entry name" value="SPHINGOSINE KINASE"/>
    <property type="match status" value="1"/>
</dbReference>
<keyword evidence="8" id="KW-1208">Phospholipid metabolism</keyword>
<dbReference type="Proteomes" id="UP000254777">
    <property type="component" value="Unassembled WGS sequence"/>
</dbReference>
<dbReference type="GO" id="GO:0016301">
    <property type="term" value="F:kinase activity"/>
    <property type="evidence" value="ECO:0007669"/>
    <property type="project" value="UniProtKB-KW"/>
</dbReference>
<dbReference type="Pfam" id="PF00781">
    <property type="entry name" value="DAGK_cat"/>
    <property type="match status" value="1"/>
</dbReference>
<keyword evidence="6" id="KW-0067">ATP-binding</keyword>
<dbReference type="EMBL" id="UGTH01000001">
    <property type="protein sequence ID" value="SUB75259.1"/>
    <property type="molecule type" value="Genomic_DNA"/>
</dbReference>
<organism evidence="10 11">
    <name type="scientific">Peptoniphilus indolicus</name>
    <dbReference type="NCBI Taxonomy" id="33030"/>
    <lineage>
        <taxon>Bacteria</taxon>
        <taxon>Bacillati</taxon>
        <taxon>Bacillota</taxon>
        <taxon>Tissierellia</taxon>
        <taxon>Tissierellales</taxon>
        <taxon>Peptoniphilaceae</taxon>
        <taxon>Peptoniphilus</taxon>
    </lineage>
</organism>
<evidence type="ECO:0000256" key="5">
    <source>
        <dbReference type="ARBA" id="ARBA00022777"/>
    </source>
</evidence>
<dbReference type="GO" id="GO:0005524">
    <property type="term" value="F:ATP binding"/>
    <property type="evidence" value="ECO:0007669"/>
    <property type="project" value="UniProtKB-KW"/>
</dbReference>
<dbReference type="InterPro" id="IPR017438">
    <property type="entry name" value="ATP-NAD_kinase_N"/>
</dbReference>
<dbReference type="RefSeq" id="WP_004820255.1">
    <property type="nucleotide sequence ID" value="NZ_UGTH01000001.1"/>
</dbReference>